<evidence type="ECO:0000313" key="1">
    <source>
        <dbReference type="EMBL" id="OGE47367.1"/>
    </source>
</evidence>
<keyword evidence="2" id="KW-1185">Reference proteome</keyword>
<dbReference type="EMBL" id="LXJU01000047">
    <property type="protein sequence ID" value="OGE47367.1"/>
    <property type="molecule type" value="Genomic_DNA"/>
</dbReference>
<protein>
    <submittedName>
        <fullName evidence="1">Uncharacterized protein</fullName>
    </submittedName>
</protein>
<dbReference type="RefSeq" id="XP_022482826.1">
    <property type="nucleotide sequence ID" value="XM_022637314.1"/>
</dbReference>
<comment type="caution">
    <text evidence="1">The sequence shown here is derived from an EMBL/GenBank/DDBJ whole genome shotgun (WGS) entry which is preliminary data.</text>
</comment>
<accession>A0A1F5L2T8</accession>
<proteinExistence type="predicted"/>
<reference evidence="1 2" key="1">
    <citation type="journal article" date="2016" name="Sci. Rep.">
        <title>Penicillium arizonense, a new, genome sequenced fungal species, reveals a high chemical diversity in secreted metabolites.</title>
        <authorList>
            <person name="Grijseels S."/>
            <person name="Nielsen J.C."/>
            <person name="Randelovic M."/>
            <person name="Nielsen J."/>
            <person name="Nielsen K.F."/>
            <person name="Workman M."/>
            <person name="Frisvad J.C."/>
        </authorList>
    </citation>
    <scope>NUCLEOTIDE SEQUENCE [LARGE SCALE GENOMIC DNA]</scope>
    <source>
        <strain evidence="1 2">CBS 141311</strain>
    </source>
</reference>
<dbReference type="Proteomes" id="UP000177622">
    <property type="component" value="Unassembled WGS sequence"/>
</dbReference>
<evidence type="ECO:0000313" key="2">
    <source>
        <dbReference type="Proteomes" id="UP000177622"/>
    </source>
</evidence>
<dbReference type="GeneID" id="34582048"/>
<name>A0A1F5L2T8_PENAI</name>
<organism evidence="1 2">
    <name type="scientific">Penicillium arizonense</name>
    <dbReference type="NCBI Taxonomy" id="1835702"/>
    <lineage>
        <taxon>Eukaryota</taxon>
        <taxon>Fungi</taxon>
        <taxon>Dikarya</taxon>
        <taxon>Ascomycota</taxon>
        <taxon>Pezizomycotina</taxon>
        <taxon>Eurotiomycetes</taxon>
        <taxon>Eurotiomycetidae</taxon>
        <taxon>Eurotiales</taxon>
        <taxon>Aspergillaceae</taxon>
        <taxon>Penicillium</taxon>
    </lineage>
</organism>
<dbReference type="AlphaFoldDB" id="A0A1F5L2T8"/>
<sequence>MTFGVYTAFERTRSQPAVHRTPADYVPVVSPSLVIPKPPVVSFPERRSEIWNILYNAQGVTP</sequence>
<gene>
    <name evidence="1" type="ORF">PENARI_c047G07013</name>
</gene>